<name>A0ACC1IWH2_9FUNG</name>
<dbReference type="Proteomes" id="UP001150581">
    <property type="component" value="Unassembled WGS sequence"/>
</dbReference>
<organism evidence="1 2">
    <name type="scientific">Kickxella alabastrina</name>
    <dbReference type="NCBI Taxonomy" id="61397"/>
    <lineage>
        <taxon>Eukaryota</taxon>
        <taxon>Fungi</taxon>
        <taxon>Fungi incertae sedis</taxon>
        <taxon>Zoopagomycota</taxon>
        <taxon>Kickxellomycotina</taxon>
        <taxon>Kickxellomycetes</taxon>
        <taxon>Kickxellales</taxon>
        <taxon>Kickxellaceae</taxon>
        <taxon>Kickxella</taxon>
    </lineage>
</organism>
<gene>
    <name evidence="1" type="ORF">LPJ66_000305</name>
</gene>
<sequence>MVKKLATGELDVAICVTEGLVAGINSNKDASLRLFGTYVDTPLPWAVSVATDAKFCSLDDLGFGAKFGISRPGSGSEVMARYAASQYEWATPQFAVLGDINQLVAGTQEHKVDAFLWERTTMQRHYTAESVRYLGTVKPPWPAFSYGATEQFIRRNPELLRDLVARIGQVAERFMERREEGLRFVCDSLGYAAEDAVVWAGYVGFSLDGAVNEAKVRAVARALQRAAVIGDCALEDIVLRPGQA</sequence>
<dbReference type="EMBL" id="JANBPG010000007">
    <property type="protein sequence ID" value="KAJ1902056.1"/>
    <property type="molecule type" value="Genomic_DNA"/>
</dbReference>
<reference evidence="1" key="1">
    <citation type="submission" date="2022-07" db="EMBL/GenBank/DDBJ databases">
        <title>Phylogenomic reconstructions and comparative analyses of Kickxellomycotina fungi.</title>
        <authorList>
            <person name="Reynolds N.K."/>
            <person name="Stajich J.E."/>
            <person name="Barry K."/>
            <person name="Grigoriev I.V."/>
            <person name="Crous P."/>
            <person name="Smith M.E."/>
        </authorList>
    </citation>
    <scope>NUCLEOTIDE SEQUENCE</scope>
    <source>
        <strain evidence="1">Benny 63K</strain>
    </source>
</reference>
<accession>A0ACC1IWH2</accession>
<comment type="caution">
    <text evidence="1">The sequence shown here is derived from an EMBL/GenBank/DDBJ whole genome shotgun (WGS) entry which is preliminary data.</text>
</comment>
<evidence type="ECO:0000313" key="1">
    <source>
        <dbReference type="EMBL" id="KAJ1902056.1"/>
    </source>
</evidence>
<evidence type="ECO:0000313" key="2">
    <source>
        <dbReference type="Proteomes" id="UP001150581"/>
    </source>
</evidence>
<proteinExistence type="predicted"/>
<keyword evidence="2" id="KW-1185">Reference proteome</keyword>
<protein>
    <submittedName>
        <fullName evidence="1">Uncharacterized protein</fullName>
    </submittedName>
</protein>